<comment type="caution">
    <text evidence="1">The sequence shown here is derived from an EMBL/GenBank/DDBJ whole genome shotgun (WGS) entry which is preliminary data.</text>
</comment>
<evidence type="ECO:0000313" key="1">
    <source>
        <dbReference type="EMBL" id="KAH7840770.1"/>
    </source>
</evidence>
<proteinExistence type="predicted"/>
<keyword evidence="2" id="KW-1185">Reference proteome</keyword>
<evidence type="ECO:0000313" key="2">
    <source>
        <dbReference type="Proteomes" id="UP000828048"/>
    </source>
</evidence>
<accession>A0ACB7XJ06</accession>
<protein>
    <submittedName>
        <fullName evidence="1">Uncharacterized protein</fullName>
    </submittedName>
</protein>
<organism evidence="1 2">
    <name type="scientific">Vaccinium darrowii</name>
    <dbReference type="NCBI Taxonomy" id="229202"/>
    <lineage>
        <taxon>Eukaryota</taxon>
        <taxon>Viridiplantae</taxon>
        <taxon>Streptophyta</taxon>
        <taxon>Embryophyta</taxon>
        <taxon>Tracheophyta</taxon>
        <taxon>Spermatophyta</taxon>
        <taxon>Magnoliopsida</taxon>
        <taxon>eudicotyledons</taxon>
        <taxon>Gunneridae</taxon>
        <taxon>Pentapetalae</taxon>
        <taxon>asterids</taxon>
        <taxon>Ericales</taxon>
        <taxon>Ericaceae</taxon>
        <taxon>Vaccinioideae</taxon>
        <taxon>Vaccinieae</taxon>
        <taxon>Vaccinium</taxon>
    </lineage>
</organism>
<reference evidence="1 2" key="1">
    <citation type="journal article" date="2021" name="Hortic Res">
        <title>High-quality reference genome and annotation aids understanding of berry development for evergreen blueberry (Vaccinium darrowii).</title>
        <authorList>
            <person name="Yu J."/>
            <person name="Hulse-Kemp A.M."/>
            <person name="Babiker E."/>
            <person name="Staton M."/>
        </authorList>
    </citation>
    <scope>NUCLEOTIDE SEQUENCE [LARGE SCALE GENOMIC DNA]</scope>
    <source>
        <strain evidence="2">cv. NJ 8807/NJ 8810</strain>
        <tissue evidence="1">Young leaf</tissue>
    </source>
</reference>
<name>A0ACB7XJ06_9ERIC</name>
<sequence length="417" mass="47428">MIIETENLLLDSHGNLKVSDFGLSALQQQGVELLHTTCGTPNYVAPEMNGLILNSFKHTKKDRIIPFLCSFRICQGVINLGYSSRLYSVLSEDETKLRDYFDQSHLQNLNEKVYQFQGSGPNVRVSRDSVLGQLLRSPMARVGWLQPPIDFIKMNTDASFVDKTNSGGGVVFRDELGELRGLFLTRFKNVDNEDEAELEALSFGLFLALRLRFLKLVVEMDSLVVVQALTSREIRLELLNKFMNLPFSELEDYQMSHVLRECNNVAHTLADWGRSVGTRTYPEMELVYKAIMKGLLRAIWDDYNRMLFYRFRQHQLAPIPCGNLPREDTSSHYHIFVGDLSPEVTDAMLFKFFSHYPSCSGARVMWDRKNGRSRGYGFVSFSIQQEAQCAIKDLTGKWLGSKAISCNWALKGAGVSK</sequence>
<dbReference type="EMBL" id="CM037160">
    <property type="protein sequence ID" value="KAH7840770.1"/>
    <property type="molecule type" value="Genomic_DNA"/>
</dbReference>
<gene>
    <name evidence="1" type="ORF">Vadar_021353</name>
</gene>
<dbReference type="Proteomes" id="UP000828048">
    <property type="component" value="Chromosome 10"/>
</dbReference>